<feature type="chain" id="PRO_5038999480" evidence="1">
    <location>
        <begin position="28"/>
        <end position="432"/>
    </location>
</feature>
<name>D3AK80_9FIRM</name>
<dbReference type="InterPro" id="IPR050490">
    <property type="entry name" value="Bact_solute-bd_prot1"/>
</dbReference>
<proteinExistence type="predicted"/>
<feature type="signal peptide" evidence="1">
    <location>
        <begin position="1"/>
        <end position="27"/>
    </location>
</feature>
<evidence type="ECO:0000256" key="1">
    <source>
        <dbReference type="SAM" id="SignalP"/>
    </source>
</evidence>
<gene>
    <name evidence="2" type="ORF">CLOSTHATH_04023</name>
</gene>
<sequence>MLQKTGEITMPKKLLALFLVLTCAASAITGCSSKNRVVNEDNQIDQEIVTITFFGNKYEPENVIVIEQIISDFMRENPSVRVSYESLKGNDYFEALEKRMEHGRGDDIFMVNHDVLLKLEADGQVADLSGLSTLPDFTDEMRSQMGEGKITWVPTTVSIFGLYCNLDLLKEHKQEVPGTLSEWEAVCEYFVNCGITPVIANNDISLKTLAIGRGFWQVYQDKRQTEVFDQLNHGRETLSEYLTDGFSIVETFIRRGYLDAEKTLNTKKTSDDLNDFIRGESPFLLTGAWAAGRVAGMEPDFRFEVAPLPILDEGSMLVINPDTRLSINAQSDHFEAAMKFVEYFTKAENIQKFADQQSSFSPLKGGSPSSVLEIQPLIACYESGQTVIGTDDLLKLPIWELTAEVSRKLLAGEELESAMSWMDQQAQERIVP</sequence>
<dbReference type="EMBL" id="ACIO01000339">
    <property type="protein sequence ID" value="EFC97776.1"/>
    <property type="molecule type" value="Genomic_DNA"/>
</dbReference>
<evidence type="ECO:0000313" key="3">
    <source>
        <dbReference type="Proteomes" id="UP000004968"/>
    </source>
</evidence>
<keyword evidence="1" id="KW-0732">Signal</keyword>
<dbReference type="PROSITE" id="PS51257">
    <property type="entry name" value="PROKAR_LIPOPROTEIN"/>
    <property type="match status" value="1"/>
</dbReference>
<dbReference type="Proteomes" id="UP000004968">
    <property type="component" value="Unassembled WGS sequence"/>
</dbReference>
<dbReference type="PANTHER" id="PTHR43649">
    <property type="entry name" value="ARABINOSE-BINDING PROTEIN-RELATED"/>
    <property type="match status" value="1"/>
</dbReference>
<dbReference type="Gene3D" id="3.40.190.10">
    <property type="entry name" value="Periplasmic binding protein-like II"/>
    <property type="match status" value="2"/>
</dbReference>
<organism evidence="2 3">
    <name type="scientific">Hungatella hathewayi DSM 13479</name>
    <dbReference type="NCBI Taxonomy" id="566550"/>
    <lineage>
        <taxon>Bacteria</taxon>
        <taxon>Bacillati</taxon>
        <taxon>Bacillota</taxon>
        <taxon>Clostridia</taxon>
        <taxon>Lachnospirales</taxon>
        <taxon>Lachnospiraceae</taxon>
        <taxon>Hungatella</taxon>
    </lineage>
</organism>
<comment type="caution">
    <text evidence="2">The sequence shown here is derived from an EMBL/GenBank/DDBJ whole genome shotgun (WGS) entry which is preliminary data.</text>
</comment>
<reference evidence="2 3" key="1">
    <citation type="submission" date="2010-01" db="EMBL/GenBank/DDBJ databases">
        <authorList>
            <person name="Weinstock G."/>
            <person name="Sodergren E."/>
            <person name="Clifton S."/>
            <person name="Fulton L."/>
            <person name="Fulton B."/>
            <person name="Courtney L."/>
            <person name="Fronick C."/>
            <person name="Harrison M."/>
            <person name="Strong C."/>
            <person name="Farmer C."/>
            <person name="Delahaunty K."/>
            <person name="Markovic C."/>
            <person name="Hall O."/>
            <person name="Minx P."/>
            <person name="Tomlinson C."/>
            <person name="Mitreva M."/>
            <person name="Nelson J."/>
            <person name="Hou S."/>
            <person name="Wollam A."/>
            <person name="Pepin K.H."/>
            <person name="Johnson M."/>
            <person name="Bhonagiri V."/>
            <person name="Nash W.E."/>
            <person name="Warren W."/>
            <person name="Chinwalla A."/>
            <person name="Mardis E.R."/>
            <person name="Wilson R.K."/>
        </authorList>
    </citation>
    <scope>NUCLEOTIDE SEQUENCE [LARGE SCALE GENOMIC DNA]</scope>
    <source>
        <strain evidence="2 3">DSM 13479</strain>
    </source>
</reference>
<dbReference type="AlphaFoldDB" id="D3AK80"/>
<dbReference type="SUPFAM" id="SSF53850">
    <property type="entry name" value="Periplasmic binding protein-like II"/>
    <property type="match status" value="1"/>
</dbReference>
<protein>
    <submittedName>
        <fullName evidence="2">ABC transporter, solute-binding protein</fullName>
    </submittedName>
</protein>
<dbReference type="InterPro" id="IPR006059">
    <property type="entry name" value="SBP"/>
</dbReference>
<dbReference type="Pfam" id="PF13416">
    <property type="entry name" value="SBP_bac_8"/>
    <property type="match status" value="1"/>
</dbReference>
<dbReference type="HOGENOM" id="CLU_031285_14_0_9"/>
<evidence type="ECO:0000313" key="2">
    <source>
        <dbReference type="EMBL" id="EFC97776.1"/>
    </source>
</evidence>
<accession>D3AK80</accession>